<dbReference type="SUPFAM" id="SSF46785">
    <property type="entry name" value="Winged helix' DNA-binding domain"/>
    <property type="match status" value="1"/>
</dbReference>
<dbReference type="EMBL" id="FOKI01000046">
    <property type="protein sequence ID" value="SFB41153.1"/>
    <property type="molecule type" value="Genomic_DNA"/>
</dbReference>
<dbReference type="Gene3D" id="1.10.10.10">
    <property type="entry name" value="Winged helix-like DNA-binding domain superfamily/Winged helix DNA-binding domain"/>
    <property type="match status" value="1"/>
</dbReference>
<dbReference type="OrthoDB" id="9808017at2"/>
<gene>
    <name evidence="2" type="ORF">SAMN04488528_10467</name>
</gene>
<dbReference type="Pfam" id="PF03551">
    <property type="entry name" value="PadR"/>
    <property type="match status" value="1"/>
</dbReference>
<dbReference type="AlphaFoldDB" id="A0A1I1AY09"/>
<dbReference type="STRING" id="84698.SAMN04488528_10467"/>
<keyword evidence="3" id="KW-1185">Reference proteome</keyword>
<reference evidence="2 3" key="1">
    <citation type="submission" date="2016-10" db="EMBL/GenBank/DDBJ databases">
        <authorList>
            <person name="de Groot N.N."/>
        </authorList>
    </citation>
    <scope>NUCLEOTIDE SEQUENCE [LARGE SCALE GENOMIC DNA]</scope>
    <source>
        <strain evidence="2 3">DSM 12271</strain>
    </source>
</reference>
<evidence type="ECO:0000313" key="2">
    <source>
        <dbReference type="EMBL" id="SFB41153.1"/>
    </source>
</evidence>
<keyword evidence="2" id="KW-0238">DNA-binding</keyword>
<feature type="domain" description="Transcription regulator PadR N-terminal" evidence="1">
    <location>
        <begin position="16"/>
        <end position="88"/>
    </location>
</feature>
<dbReference type="InterPro" id="IPR036388">
    <property type="entry name" value="WH-like_DNA-bd_sf"/>
</dbReference>
<name>A0A1I1AY09_9CLOT</name>
<dbReference type="GO" id="GO:0003677">
    <property type="term" value="F:DNA binding"/>
    <property type="evidence" value="ECO:0007669"/>
    <property type="project" value="UniProtKB-KW"/>
</dbReference>
<dbReference type="PANTHER" id="PTHR43252:SF7">
    <property type="entry name" value="TRANSCRIPTIONAL REGULATOR YQJI"/>
    <property type="match status" value="1"/>
</dbReference>
<dbReference type="RefSeq" id="WP_090042939.1">
    <property type="nucleotide sequence ID" value="NZ_FOKI01000046.1"/>
</dbReference>
<dbReference type="Proteomes" id="UP000198619">
    <property type="component" value="Unassembled WGS sequence"/>
</dbReference>
<sequence length="110" mass="12876">MSVNKELIKGSTSILILSLLQRKEMYGYEMINEIDLKSSGIFSFKEGTLYPILHGLESDGIIESYWEEGETKRKRKYYRITNKGLGYLKDKKEEWNIFKNAVDTVIWEGK</sequence>
<organism evidence="2 3">
    <name type="scientific">Clostridium frigidicarnis</name>
    <dbReference type="NCBI Taxonomy" id="84698"/>
    <lineage>
        <taxon>Bacteria</taxon>
        <taxon>Bacillati</taxon>
        <taxon>Bacillota</taxon>
        <taxon>Clostridia</taxon>
        <taxon>Eubacteriales</taxon>
        <taxon>Clostridiaceae</taxon>
        <taxon>Clostridium</taxon>
    </lineage>
</organism>
<dbReference type="InterPro" id="IPR036390">
    <property type="entry name" value="WH_DNA-bd_sf"/>
</dbReference>
<evidence type="ECO:0000259" key="1">
    <source>
        <dbReference type="Pfam" id="PF03551"/>
    </source>
</evidence>
<dbReference type="InterPro" id="IPR005149">
    <property type="entry name" value="Tscrpt_reg_PadR_N"/>
</dbReference>
<protein>
    <submittedName>
        <fullName evidence="2">DNA-binding transcriptional regulator, PadR family</fullName>
    </submittedName>
</protein>
<proteinExistence type="predicted"/>
<accession>A0A1I1AY09</accession>
<evidence type="ECO:0000313" key="3">
    <source>
        <dbReference type="Proteomes" id="UP000198619"/>
    </source>
</evidence>
<dbReference type="PANTHER" id="PTHR43252">
    <property type="entry name" value="TRANSCRIPTIONAL REGULATOR YQJI"/>
    <property type="match status" value="1"/>
</dbReference>